<proteinExistence type="predicted"/>
<evidence type="ECO:0000256" key="3">
    <source>
        <dbReference type="ARBA" id="ARBA00023163"/>
    </source>
</evidence>
<sequence>MSRASDRAYSAIRNMILSGELPAGAQLGEEALAELCGVSRTPVREALRRLEADMLVDRTDTQRTFVADWSISDVADAFELRAMLEARAARRAAERMTDATLARIKAANRALLDAIQQPLPDVAGFLESNREFHGIILEVAGSRRLSALLGTLVEQPVVLRTARHYTREELRRSHAEHEELTAAFARRDGAWAEAIMTSHILRAYHAYADAHRARLDAGLTQEAAE</sequence>
<gene>
    <name evidence="5" type="ORF">AQZ52_13025</name>
</gene>
<dbReference type="Pfam" id="PF00392">
    <property type="entry name" value="GntR"/>
    <property type="match status" value="1"/>
</dbReference>
<dbReference type="SUPFAM" id="SSF48008">
    <property type="entry name" value="GntR ligand-binding domain-like"/>
    <property type="match status" value="1"/>
</dbReference>
<dbReference type="AlphaFoldDB" id="A0A117UTU4"/>
<comment type="caution">
    <text evidence="5">The sequence shown here is derived from an EMBL/GenBank/DDBJ whole genome shotgun (WGS) entry which is preliminary data.</text>
</comment>
<evidence type="ECO:0000256" key="1">
    <source>
        <dbReference type="ARBA" id="ARBA00023015"/>
    </source>
</evidence>
<evidence type="ECO:0000313" key="6">
    <source>
        <dbReference type="Proteomes" id="UP000058012"/>
    </source>
</evidence>
<dbReference type="InterPro" id="IPR036388">
    <property type="entry name" value="WH-like_DNA-bd_sf"/>
</dbReference>
<dbReference type="SMART" id="SM00895">
    <property type="entry name" value="FCD"/>
    <property type="match status" value="1"/>
</dbReference>
<organism evidence="5 6">
    <name type="scientific">Novosphingobium fuchskuhlense</name>
    <dbReference type="NCBI Taxonomy" id="1117702"/>
    <lineage>
        <taxon>Bacteria</taxon>
        <taxon>Pseudomonadati</taxon>
        <taxon>Pseudomonadota</taxon>
        <taxon>Alphaproteobacteria</taxon>
        <taxon>Sphingomonadales</taxon>
        <taxon>Sphingomonadaceae</taxon>
        <taxon>Novosphingobium</taxon>
    </lineage>
</organism>
<dbReference type="OrthoDB" id="7620579at2"/>
<dbReference type="PROSITE" id="PS50949">
    <property type="entry name" value="HTH_GNTR"/>
    <property type="match status" value="1"/>
</dbReference>
<dbReference type="Gene3D" id="1.20.120.530">
    <property type="entry name" value="GntR ligand-binding domain-like"/>
    <property type="match status" value="1"/>
</dbReference>
<dbReference type="InterPro" id="IPR036390">
    <property type="entry name" value="WH_DNA-bd_sf"/>
</dbReference>
<dbReference type="PANTHER" id="PTHR43537:SF24">
    <property type="entry name" value="GLUCONATE OPERON TRANSCRIPTIONAL REPRESSOR"/>
    <property type="match status" value="1"/>
</dbReference>
<keyword evidence="6" id="KW-1185">Reference proteome</keyword>
<name>A0A117UTU4_9SPHN</name>
<keyword evidence="1" id="KW-0805">Transcription regulation</keyword>
<dbReference type="PANTHER" id="PTHR43537">
    <property type="entry name" value="TRANSCRIPTIONAL REGULATOR, GNTR FAMILY"/>
    <property type="match status" value="1"/>
</dbReference>
<keyword evidence="2" id="KW-0238">DNA-binding</keyword>
<evidence type="ECO:0000259" key="4">
    <source>
        <dbReference type="PROSITE" id="PS50949"/>
    </source>
</evidence>
<dbReference type="InterPro" id="IPR008920">
    <property type="entry name" value="TF_FadR/GntR_C"/>
</dbReference>
<dbReference type="InterPro" id="IPR011711">
    <property type="entry name" value="GntR_C"/>
</dbReference>
<dbReference type="InterPro" id="IPR000524">
    <property type="entry name" value="Tscrpt_reg_HTH_GntR"/>
</dbReference>
<dbReference type="STRING" id="1117702.AQZ52_13025"/>
<dbReference type="SUPFAM" id="SSF46785">
    <property type="entry name" value="Winged helix' DNA-binding domain"/>
    <property type="match status" value="1"/>
</dbReference>
<dbReference type="GO" id="GO:0003700">
    <property type="term" value="F:DNA-binding transcription factor activity"/>
    <property type="evidence" value="ECO:0007669"/>
    <property type="project" value="InterPro"/>
</dbReference>
<evidence type="ECO:0000313" key="5">
    <source>
        <dbReference type="EMBL" id="KUR70761.1"/>
    </source>
</evidence>
<accession>A0A117UTU4</accession>
<reference evidence="5 6" key="1">
    <citation type="submission" date="2015-10" db="EMBL/GenBank/DDBJ databases">
        <title>Draft genome sequence of Novosphingobium fuchskuhlense DSM 25065 isolated from a surface water sample of the southwest basin of Lake Grosse Fuchskuhle.</title>
        <authorList>
            <person name="Ruckert C."/>
            <person name="Winkler A."/>
            <person name="Glaeser J."/>
            <person name="Grossart H.-P."/>
            <person name="Kalinowski J."/>
            <person name="Glaeser S."/>
        </authorList>
    </citation>
    <scope>NUCLEOTIDE SEQUENCE [LARGE SCALE GENOMIC DNA]</scope>
    <source>
        <strain evidence="5 6">FNE08-7</strain>
    </source>
</reference>
<dbReference type="EMBL" id="LLZS01000008">
    <property type="protein sequence ID" value="KUR70761.1"/>
    <property type="molecule type" value="Genomic_DNA"/>
</dbReference>
<dbReference type="Proteomes" id="UP000058012">
    <property type="component" value="Unassembled WGS sequence"/>
</dbReference>
<evidence type="ECO:0000256" key="2">
    <source>
        <dbReference type="ARBA" id="ARBA00023125"/>
    </source>
</evidence>
<dbReference type="GO" id="GO:0003677">
    <property type="term" value="F:DNA binding"/>
    <property type="evidence" value="ECO:0007669"/>
    <property type="project" value="UniProtKB-KW"/>
</dbReference>
<dbReference type="Gene3D" id="1.10.10.10">
    <property type="entry name" value="Winged helix-like DNA-binding domain superfamily/Winged helix DNA-binding domain"/>
    <property type="match status" value="1"/>
</dbReference>
<feature type="domain" description="HTH gntR-type" evidence="4">
    <location>
        <begin position="2"/>
        <end position="69"/>
    </location>
</feature>
<dbReference type="Pfam" id="PF07729">
    <property type="entry name" value="FCD"/>
    <property type="match status" value="1"/>
</dbReference>
<dbReference type="SMART" id="SM00345">
    <property type="entry name" value="HTH_GNTR"/>
    <property type="match status" value="1"/>
</dbReference>
<keyword evidence="3" id="KW-0804">Transcription</keyword>
<dbReference type="CDD" id="cd07377">
    <property type="entry name" value="WHTH_GntR"/>
    <property type="match status" value="1"/>
</dbReference>
<protein>
    <submittedName>
        <fullName evidence="5">GntR family transcriptional regulator</fullName>
    </submittedName>
</protein>